<evidence type="ECO:0000313" key="2">
    <source>
        <dbReference type="EMBL" id="SEH78960.1"/>
    </source>
</evidence>
<dbReference type="KEGG" id="agl:PYTT_0761"/>
<evidence type="ECO:0000313" key="3">
    <source>
        <dbReference type="Proteomes" id="UP000176204"/>
    </source>
</evidence>
<keyword evidence="1" id="KW-1133">Transmembrane helix</keyword>
<feature type="transmembrane region" description="Helical" evidence="1">
    <location>
        <begin position="50"/>
        <end position="70"/>
    </location>
</feature>
<keyword evidence="1" id="KW-0812">Transmembrane</keyword>
<dbReference type="EMBL" id="LT629973">
    <property type="protein sequence ID" value="SEH78960.1"/>
    <property type="molecule type" value="Genomic_DNA"/>
</dbReference>
<sequence>MYSNSTPPEESDIETLLRQLALPEMDSRQGTRLEACLITEYSSRKNRKKYIVLALAAAFIAVLGSLALLAPGTTQAETSTRLVRITPLGKRNEGQAYNLLYENTVSIPTGKNAKVIVTVPEEKTVIVSDDVI</sequence>
<name>A0A1C7PBE9_9BACT</name>
<evidence type="ECO:0000256" key="1">
    <source>
        <dbReference type="SAM" id="Phobius"/>
    </source>
</evidence>
<accession>A0A1C7PBE9</accession>
<gene>
    <name evidence="2" type="ORF">PYTT_0761</name>
</gene>
<dbReference type="AlphaFoldDB" id="A0A1C7PBE9"/>
<dbReference type="Proteomes" id="UP000176204">
    <property type="component" value="Chromosome I"/>
</dbReference>
<dbReference type="STRING" id="1679444.PYTT_0761"/>
<proteinExistence type="predicted"/>
<protein>
    <submittedName>
        <fullName evidence="2">Uncharacterized protein</fullName>
    </submittedName>
</protein>
<reference evidence="3" key="1">
    <citation type="submission" date="2016-09" db="EMBL/GenBank/DDBJ databases">
        <authorList>
            <person name="Koehorst J."/>
        </authorList>
    </citation>
    <scope>NUCLEOTIDE SEQUENCE [LARGE SCALE GENOMIC DNA]</scope>
</reference>
<keyword evidence="1" id="KW-0472">Membrane</keyword>
<dbReference type="RefSeq" id="WP_067776258.1">
    <property type="nucleotide sequence ID" value="NZ_JACVVN010000001.1"/>
</dbReference>
<organism evidence="2 3">
    <name type="scientific">Akkermansia glycaniphila</name>
    <dbReference type="NCBI Taxonomy" id="1679444"/>
    <lineage>
        <taxon>Bacteria</taxon>
        <taxon>Pseudomonadati</taxon>
        <taxon>Verrucomicrobiota</taxon>
        <taxon>Verrucomicrobiia</taxon>
        <taxon>Verrucomicrobiales</taxon>
        <taxon>Akkermansiaceae</taxon>
        <taxon>Akkermansia</taxon>
    </lineage>
</organism>
<keyword evidence="3" id="KW-1185">Reference proteome</keyword>